<dbReference type="EMBL" id="CP134146">
    <property type="protein sequence ID" value="WNC68405.1"/>
    <property type="molecule type" value="Genomic_DNA"/>
</dbReference>
<dbReference type="PANTHER" id="PTHR46211:SF1">
    <property type="entry name" value="GLYCEROPHOSPHODIESTER PHOSPHODIESTERASE, CYTOPLASMIC"/>
    <property type="match status" value="1"/>
</dbReference>
<dbReference type="SUPFAM" id="SSF51695">
    <property type="entry name" value="PLC-like phosphodiesterases"/>
    <property type="match status" value="1"/>
</dbReference>
<organism evidence="2 3">
    <name type="scientific">Thalassotalea nanhaiensis</name>
    <dbReference type="NCBI Taxonomy" id="3065648"/>
    <lineage>
        <taxon>Bacteria</taxon>
        <taxon>Pseudomonadati</taxon>
        <taxon>Pseudomonadota</taxon>
        <taxon>Gammaproteobacteria</taxon>
        <taxon>Alteromonadales</taxon>
        <taxon>Colwelliaceae</taxon>
        <taxon>Thalassotalea</taxon>
    </lineage>
</organism>
<name>A0ABY9TKW6_9GAMM</name>
<dbReference type="PROSITE" id="PS51704">
    <property type="entry name" value="GP_PDE"/>
    <property type="match status" value="1"/>
</dbReference>
<dbReference type="InterPro" id="IPR030395">
    <property type="entry name" value="GP_PDE_dom"/>
</dbReference>
<dbReference type="Gene3D" id="3.20.20.190">
    <property type="entry name" value="Phosphatidylinositol (PI) phosphodiesterase"/>
    <property type="match status" value="1"/>
</dbReference>
<keyword evidence="3" id="KW-1185">Reference proteome</keyword>
<gene>
    <name evidence="2" type="ORF">RI845_18030</name>
</gene>
<proteinExistence type="predicted"/>
<evidence type="ECO:0000259" key="1">
    <source>
        <dbReference type="PROSITE" id="PS51704"/>
    </source>
</evidence>
<protein>
    <submittedName>
        <fullName evidence="2">Glycerophosphodiester phosphodiesterase family protein</fullName>
    </submittedName>
</protein>
<feature type="domain" description="GP-PDE" evidence="1">
    <location>
        <begin position="1"/>
        <end position="228"/>
    </location>
</feature>
<dbReference type="PANTHER" id="PTHR46211">
    <property type="entry name" value="GLYCEROPHOSPHORYL DIESTER PHOSPHODIESTERASE"/>
    <property type="match status" value="1"/>
</dbReference>
<dbReference type="RefSeq" id="WP_348387561.1">
    <property type="nucleotide sequence ID" value="NZ_CP134146.1"/>
</dbReference>
<accession>A0ABY9TKW6</accession>
<dbReference type="Pfam" id="PF03009">
    <property type="entry name" value="GDPD"/>
    <property type="match status" value="1"/>
</dbReference>
<sequence>MLVFAHRGASGHEPENTLLAIEQALVMQVDAIEVDVRLSDGELIVIHDRSVNKTTNGNGKINKLSFKQIRELDAGKGQQVPTLEEVLATINGQCHLNIELKADRTVLPVLDLLEKAVSKYHFNYNQFLISSFNHHLLFEIKSINPELNIGALTASCPLTYAAFAEHLNAYSVHIDIDFVNQEFVTDAHQRGLKVFVYTVDDEDDISEMHYLGVDGIFTNYPTKSLVKIAHLKGVPVLPS</sequence>
<evidence type="ECO:0000313" key="2">
    <source>
        <dbReference type="EMBL" id="WNC68405.1"/>
    </source>
</evidence>
<dbReference type="InterPro" id="IPR017946">
    <property type="entry name" value="PLC-like_Pdiesterase_TIM-brl"/>
</dbReference>
<evidence type="ECO:0000313" key="3">
    <source>
        <dbReference type="Proteomes" id="UP001248581"/>
    </source>
</evidence>
<reference evidence="3" key="1">
    <citation type="submission" date="2023-09" db="EMBL/GenBank/DDBJ databases">
        <authorList>
            <person name="Li S."/>
            <person name="Li X."/>
            <person name="Zhang C."/>
            <person name="Zhao Z."/>
        </authorList>
    </citation>
    <scope>NUCLEOTIDE SEQUENCE [LARGE SCALE GENOMIC DNA]</scope>
    <source>
        <strain evidence="3">SQ345</strain>
    </source>
</reference>
<dbReference type="Proteomes" id="UP001248581">
    <property type="component" value="Chromosome"/>
</dbReference>